<dbReference type="Proteomes" id="UP000572817">
    <property type="component" value="Unassembled WGS sequence"/>
</dbReference>
<evidence type="ECO:0000313" key="2">
    <source>
        <dbReference type="Proteomes" id="UP000572817"/>
    </source>
</evidence>
<reference evidence="1" key="1">
    <citation type="submission" date="2020-04" db="EMBL/GenBank/DDBJ databases">
        <title>Genome Assembly and Annotation of Botryosphaeria dothidea sdau 11-99, a Latent Pathogen of Apple Fruit Ring Rot in China.</title>
        <authorList>
            <person name="Yu C."/>
            <person name="Diao Y."/>
            <person name="Lu Q."/>
            <person name="Zhao J."/>
            <person name="Cui S."/>
            <person name="Peng C."/>
            <person name="He B."/>
            <person name="Liu H."/>
        </authorList>
    </citation>
    <scope>NUCLEOTIDE SEQUENCE [LARGE SCALE GENOMIC DNA]</scope>
    <source>
        <strain evidence="1">Sdau11-99</strain>
    </source>
</reference>
<gene>
    <name evidence="1" type="ORF">GTA08_BOTSDO01415</name>
</gene>
<proteinExistence type="predicted"/>
<name>A0A8H4J9I2_9PEZI</name>
<dbReference type="AlphaFoldDB" id="A0A8H4J9I2"/>
<keyword evidence="2" id="KW-1185">Reference proteome</keyword>
<dbReference type="OrthoDB" id="4708870at2759"/>
<sequence length="394" mass="44586">MGGHVFATDGLQIPRISSELYNQLKKEYANALAPLYRRTAYAEVLPDKPDHGDIDILVEGPHASNTPGRVAEALRADKFKCNGSVTNYAVPHPTIPGVHVQLDVQTSPDGYLEWQTFQNSYGDLSQIIGVINRPLGLTATDRGLYVRIPEIEPTNKKASMIHLTHDALAVLSFLGLDTARYSDRGFTGEGDVFAWVAAARFFNRYAVVPRDHEKRPENENHNDRARRAKRGMYRRFVDDWVPANPEAGANCAWTRELVLEEALKTFDKQVEYDARLAEHKELWREDALWRAIKEKVPRKGDSLALVIRGLKRWVSSEGGELVLHAEPLPQEKKVWVEGLEEGGEEKVLKWVEEHWTEVQVKEKAWATVKKTQGLASSAVTVQEEKEVKKTRLDH</sequence>
<dbReference type="EMBL" id="WWBZ02000001">
    <property type="protein sequence ID" value="KAF4314453.1"/>
    <property type="molecule type" value="Genomic_DNA"/>
</dbReference>
<accession>A0A8H4J9I2</accession>
<organism evidence="1 2">
    <name type="scientific">Botryosphaeria dothidea</name>
    <dbReference type="NCBI Taxonomy" id="55169"/>
    <lineage>
        <taxon>Eukaryota</taxon>
        <taxon>Fungi</taxon>
        <taxon>Dikarya</taxon>
        <taxon>Ascomycota</taxon>
        <taxon>Pezizomycotina</taxon>
        <taxon>Dothideomycetes</taxon>
        <taxon>Dothideomycetes incertae sedis</taxon>
        <taxon>Botryosphaeriales</taxon>
        <taxon>Botryosphaeriaceae</taxon>
        <taxon>Botryosphaeria</taxon>
    </lineage>
</organism>
<evidence type="ECO:0000313" key="1">
    <source>
        <dbReference type="EMBL" id="KAF4314453.1"/>
    </source>
</evidence>
<evidence type="ECO:0008006" key="3">
    <source>
        <dbReference type="Google" id="ProtNLM"/>
    </source>
</evidence>
<protein>
    <recommendedName>
        <fullName evidence="3">Nucleotidyltransferase</fullName>
    </recommendedName>
</protein>
<comment type="caution">
    <text evidence="1">The sequence shown here is derived from an EMBL/GenBank/DDBJ whole genome shotgun (WGS) entry which is preliminary data.</text>
</comment>